<gene>
    <name evidence="1" type="ORF">F3B98_16425</name>
</gene>
<dbReference type="Pfam" id="PF13638">
    <property type="entry name" value="PIN_4"/>
    <property type="match status" value="1"/>
</dbReference>
<dbReference type="Pfam" id="PF12872">
    <property type="entry name" value="OST-HTH"/>
    <property type="match status" value="1"/>
</dbReference>
<dbReference type="InterPro" id="IPR025605">
    <property type="entry name" value="OST-HTH/LOTUS_dom"/>
</dbReference>
<dbReference type="InterPro" id="IPR041966">
    <property type="entry name" value="LOTUS-like"/>
</dbReference>
<reference evidence="1 2" key="1">
    <citation type="journal article" date="2019" name="Nat. Med.">
        <title>A library of human gut bacterial isolates paired with longitudinal multiomics data enables mechanistic microbiome research.</title>
        <authorList>
            <person name="Poyet M."/>
            <person name="Groussin M."/>
            <person name="Gibbons S.M."/>
            <person name="Avila-Pacheco J."/>
            <person name="Jiang X."/>
            <person name="Kearney S.M."/>
            <person name="Perrotta A.R."/>
            <person name="Berdy B."/>
            <person name="Zhao S."/>
            <person name="Lieberman T.D."/>
            <person name="Swanson P.K."/>
            <person name="Smith M."/>
            <person name="Roesemann S."/>
            <person name="Alexander J.E."/>
            <person name="Rich S.A."/>
            <person name="Livny J."/>
            <person name="Vlamakis H."/>
            <person name="Clish C."/>
            <person name="Bullock K."/>
            <person name="Deik A."/>
            <person name="Scott J."/>
            <person name="Pierce K.A."/>
            <person name="Xavier R.J."/>
            <person name="Alm E.J."/>
        </authorList>
    </citation>
    <scope>NUCLEOTIDE SEQUENCE [LARGE SCALE GENOMIC DNA]</scope>
    <source>
        <strain evidence="1 2">BIOML-A14</strain>
    </source>
</reference>
<dbReference type="AlphaFoldDB" id="A0A5N4ESI2"/>
<proteinExistence type="predicted"/>
<dbReference type="InterPro" id="IPR029060">
    <property type="entry name" value="PIN-like_dom_sf"/>
</dbReference>
<dbReference type="Gene3D" id="3.40.50.1010">
    <property type="entry name" value="5'-nuclease"/>
    <property type="match status" value="1"/>
</dbReference>
<dbReference type="SUPFAM" id="SSF88723">
    <property type="entry name" value="PIN domain-like"/>
    <property type="match status" value="1"/>
</dbReference>
<dbReference type="CDD" id="cd10146">
    <property type="entry name" value="LabA_like_C"/>
    <property type="match status" value="1"/>
</dbReference>
<protein>
    <submittedName>
        <fullName evidence="1">Uncharacterized protein</fullName>
    </submittedName>
</protein>
<organism evidence="1 2">
    <name type="scientific">Bacteroides ovatus</name>
    <dbReference type="NCBI Taxonomy" id="28116"/>
    <lineage>
        <taxon>Bacteria</taxon>
        <taxon>Pseudomonadati</taxon>
        <taxon>Bacteroidota</taxon>
        <taxon>Bacteroidia</taxon>
        <taxon>Bacteroidales</taxon>
        <taxon>Bacteroidaceae</taxon>
        <taxon>Bacteroides</taxon>
    </lineage>
</organism>
<comment type="caution">
    <text evidence="1">The sequence shown here is derived from an EMBL/GenBank/DDBJ whole genome shotgun (WGS) entry which is preliminary data.</text>
</comment>
<dbReference type="Proteomes" id="UP000435985">
    <property type="component" value="Unassembled WGS sequence"/>
</dbReference>
<dbReference type="RefSeq" id="WP_004312500.1">
    <property type="nucleotide sequence ID" value="NZ_CP081917.1"/>
</dbReference>
<evidence type="ECO:0000313" key="2">
    <source>
        <dbReference type="Proteomes" id="UP000435985"/>
    </source>
</evidence>
<dbReference type="SMART" id="SM00670">
    <property type="entry name" value="PINc"/>
    <property type="match status" value="1"/>
</dbReference>
<sequence length="849" mass="97598">MNNIQAYNAIAKSKKVSELFLGTFDINWDFAKIGYTAVCTEALPLTVMERMVCGIVNLDGRVYLGDLARIMGLNIENNVQNLKFQDIGEKEILLETLRTLDQFGMITTSDDSFSYVELTEIGKEYYAKGRKFKSGETKGFTMYFDLTAGEHSKAKTLFSKLAVDGSNEQQDNSELPYEEENFVKQYAESQIPQYYSEKAGNSFTDMSVSSSEFLYKKVVLGVIYDSSIETYRFEVIDNGGISTEYLNNHINSEYNSHHYLQQFLTKQPKTSISKNDSQIKFEEIIAKAQSDADYAIFNKKPEMALQIVTNYMMSPEYMEKQNFFNFIRLNKKQNAINDLFISLPVLIKDAEDEIRSLSEDRNTRIMLYCSDVEDFDSRFGNNVLALKGDAHSDVLFVLNDVSYRCENLVFSVADTNFCIEFLCKQEEGSEEVLEQYRKLYAKRFIPKALDKYEDLLQTEATDEIIGRIEDLKGADELVMFSDADVKSTGNDERLASLRAIRDKQLLELVEKYSVNLMEELDHFRANTKLEEIMTLDAMNRVQKSFSDFKEKLIPEQSIDGEFGHTDIVLALNDSIKSFEYQLNSRKSFLKQELLQKNYVIDTNVFVLFPKIMGYIGKGDRAIVSFKVLEELDKLKVTLSGKKKRNVREAIRAINDKIQMKSKTFLMEKADIKLLPEDFDKTNPDNMILSVALKFRNRNPFLITNDLNFQNRAASMGIPFKELADLLPEDVYKTINFSKPEKKDEQESIKVRNHDFHNEKSTMPKSLSKIIRKAYEACKKESDEVLVAKLGGKIKAENPNFKLDTYGYTKFKDLCSAYPSEIELYENSKAALCIRLIHSAKQRKSNNFTN</sequence>
<dbReference type="Gene3D" id="3.30.420.610">
    <property type="entry name" value="LOTUS domain-like"/>
    <property type="match status" value="1"/>
</dbReference>
<dbReference type="InterPro" id="IPR002716">
    <property type="entry name" value="PIN_dom"/>
</dbReference>
<name>A0A5N4ESI2_BACOV</name>
<evidence type="ECO:0000313" key="1">
    <source>
        <dbReference type="EMBL" id="KAA4662995.1"/>
    </source>
</evidence>
<dbReference type="EMBL" id="VWFO01000022">
    <property type="protein sequence ID" value="KAA4662995.1"/>
    <property type="molecule type" value="Genomic_DNA"/>
</dbReference>
<dbReference type="PROSITE" id="PS51644">
    <property type="entry name" value="HTH_OST"/>
    <property type="match status" value="1"/>
</dbReference>
<accession>A0A5N4ESI2</accession>
<dbReference type="CDD" id="cd09883">
    <property type="entry name" value="PIN_VapC_PhoHL-ATPase"/>
    <property type="match status" value="1"/>
</dbReference>